<dbReference type="NCBIfam" id="TIGR02779">
    <property type="entry name" value="NHEJ_ligase_lig"/>
    <property type="match status" value="1"/>
</dbReference>
<evidence type="ECO:0000256" key="5">
    <source>
        <dbReference type="SAM" id="MobiDB-lite"/>
    </source>
</evidence>
<sequence>MDMIEPMLAVSGGLPEDPENWALELKWDGVRALAEVGPEGVRVFARRGVPITSTYPELGALADLLAGHVDPGDDPRAPEGRPGRPSLRSGPPGRTLLDGEIVAFEEGRPSFERLQRRMHVPHPDRRLLRSVPVRYVVFDLLELDGMSLLDLPYVQRRALLQDLDLAAGPVEVPPYLPASDREQVRELLDYTARERLEGLIAKRLDSRYQPGRRADAWQKIKNFRSQEVVVVGWRPGQGRREGTLGSLLLGVHDRGRLRYAGHVGTGFDDAALDDLMARLRPLERRTWPCEGTPPWEVSRDAHWVEPVLVGEVAFTEWTADGRVRHPSWRGLRSDKAPEETSPHEGVA</sequence>
<feature type="region of interest" description="Disordered" evidence="5">
    <location>
        <begin position="66"/>
        <end position="94"/>
    </location>
</feature>
<dbReference type="CDD" id="cd07971">
    <property type="entry name" value="OBF_DNA_ligase_LigD"/>
    <property type="match status" value="1"/>
</dbReference>
<dbReference type="InterPro" id="IPR050191">
    <property type="entry name" value="ATP-dep_DNA_ligase"/>
</dbReference>
<dbReference type="PANTHER" id="PTHR45674:SF4">
    <property type="entry name" value="DNA LIGASE 1"/>
    <property type="match status" value="1"/>
</dbReference>
<dbReference type="Gene3D" id="2.40.50.140">
    <property type="entry name" value="Nucleic acid-binding proteins"/>
    <property type="match status" value="1"/>
</dbReference>
<evidence type="ECO:0000313" key="8">
    <source>
        <dbReference type="Proteomes" id="UP001500665"/>
    </source>
</evidence>
<dbReference type="InterPro" id="IPR012310">
    <property type="entry name" value="DNA_ligase_ATP-dep_cent"/>
</dbReference>
<dbReference type="PANTHER" id="PTHR45674">
    <property type="entry name" value="DNA LIGASE 1/3 FAMILY MEMBER"/>
    <property type="match status" value="1"/>
</dbReference>
<dbReference type="SUPFAM" id="SSF50249">
    <property type="entry name" value="Nucleic acid-binding proteins"/>
    <property type="match status" value="1"/>
</dbReference>
<dbReference type="InterPro" id="IPR012309">
    <property type="entry name" value="DNA_ligase_ATP-dep_C"/>
</dbReference>
<dbReference type="PROSITE" id="PS00333">
    <property type="entry name" value="DNA_LIGASE_A2"/>
    <property type="match status" value="1"/>
</dbReference>
<name>A0ABN1QVY6_9ACTN</name>
<dbReference type="PROSITE" id="PS50160">
    <property type="entry name" value="DNA_LIGASE_A3"/>
    <property type="match status" value="1"/>
</dbReference>
<dbReference type="InterPro" id="IPR016059">
    <property type="entry name" value="DNA_ligase_ATP-dep_CS"/>
</dbReference>
<dbReference type="InterPro" id="IPR012340">
    <property type="entry name" value="NA-bd_OB-fold"/>
</dbReference>
<evidence type="ECO:0000256" key="4">
    <source>
        <dbReference type="ARBA" id="ARBA00034003"/>
    </source>
</evidence>
<evidence type="ECO:0000313" key="7">
    <source>
        <dbReference type="EMBL" id="GAA0948218.1"/>
    </source>
</evidence>
<evidence type="ECO:0000256" key="1">
    <source>
        <dbReference type="ARBA" id="ARBA00007572"/>
    </source>
</evidence>
<evidence type="ECO:0000256" key="3">
    <source>
        <dbReference type="ARBA" id="ARBA00022598"/>
    </source>
</evidence>
<dbReference type="CDD" id="cd07906">
    <property type="entry name" value="Adenylation_DNA_ligase_LigD_LigC"/>
    <property type="match status" value="1"/>
</dbReference>
<evidence type="ECO:0000256" key="2">
    <source>
        <dbReference type="ARBA" id="ARBA00012727"/>
    </source>
</evidence>
<evidence type="ECO:0000259" key="6">
    <source>
        <dbReference type="PROSITE" id="PS50160"/>
    </source>
</evidence>
<reference evidence="7 8" key="1">
    <citation type="journal article" date="2019" name="Int. J. Syst. Evol. Microbiol.">
        <title>The Global Catalogue of Microorganisms (GCM) 10K type strain sequencing project: providing services to taxonomists for standard genome sequencing and annotation.</title>
        <authorList>
            <consortium name="The Broad Institute Genomics Platform"/>
            <consortium name="The Broad Institute Genome Sequencing Center for Infectious Disease"/>
            <person name="Wu L."/>
            <person name="Ma J."/>
        </authorList>
    </citation>
    <scope>NUCLEOTIDE SEQUENCE [LARGE SCALE GENOMIC DNA]</scope>
    <source>
        <strain evidence="7 8">JCM 10696</strain>
    </source>
</reference>
<feature type="compositionally biased region" description="Basic and acidic residues" evidence="5">
    <location>
        <begin position="70"/>
        <end position="82"/>
    </location>
</feature>
<protein>
    <recommendedName>
        <fullName evidence="2">DNA ligase (ATP)</fullName>
        <ecNumber evidence="2">6.5.1.1</ecNumber>
    </recommendedName>
</protein>
<gene>
    <name evidence="7" type="ORF">GCM10009550_24400</name>
</gene>
<dbReference type="Proteomes" id="UP001500665">
    <property type="component" value="Unassembled WGS sequence"/>
</dbReference>
<dbReference type="Pfam" id="PF04679">
    <property type="entry name" value="DNA_ligase_A_C"/>
    <property type="match status" value="1"/>
</dbReference>
<dbReference type="SUPFAM" id="SSF56091">
    <property type="entry name" value="DNA ligase/mRNA capping enzyme, catalytic domain"/>
    <property type="match status" value="1"/>
</dbReference>
<dbReference type="Gene3D" id="3.30.470.30">
    <property type="entry name" value="DNA ligase/mRNA capping enzyme"/>
    <property type="match status" value="1"/>
</dbReference>
<proteinExistence type="inferred from homology"/>
<dbReference type="InterPro" id="IPR014146">
    <property type="entry name" value="LigD_ligase_dom"/>
</dbReference>
<feature type="compositionally biased region" description="Low complexity" evidence="5">
    <location>
        <begin position="83"/>
        <end position="94"/>
    </location>
</feature>
<dbReference type="EMBL" id="BAAAHH010000007">
    <property type="protein sequence ID" value="GAA0948218.1"/>
    <property type="molecule type" value="Genomic_DNA"/>
</dbReference>
<feature type="compositionally biased region" description="Basic and acidic residues" evidence="5">
    <location>
        <begin position="331"/>
        <end position="347"/>
    </location>
</feature>
<comment type="caution">
    <text evidence="7">The sequence shown here is derived from an EMBL/GenBank/DDBJ whole genome shotgun (WGS) entry which is preliminary data.</text>
</comment>
<organism evidence="7 8">
    <name type="scientific">Actinocorallia libanotica</name>
    <dbReference type="NCBI Taxonomy" id="46162"/>
    <lineage>
        <taxon>Bacteria</taxon>
        <taxon>Bacillati</taxon>
        <taxon>Actinomycetota</taxon>
        <taxon>Actinomycetes</taxon>
        <taxon>Streptosporangiales</taxon>
        <taxon>Thermomonosporaceae</taxon>
        <taxon>Actinocorallia</taxon>
    </lineage>
</organism>
<dbReference type="Pfam" id="PF01068">
    <property type="entry name" value="DNA_ligase_A_M"/>
    <property type="match status" value="1"/>
</dbReference>
<comment type="similarity">
    <text evidence="1">Belongs to the ATP-dependent DNA ligase family.</text>
</comment>
<feature type="domain" description="ATP-dependent DNA ligase family profile" evidence="6">
    <location>
        <begin position="126"/>
        <end position="253"/>
    </location>
</feature>
<accession>A0ABN1QVY6</accession>
<feature type="region of interest" description="Disordered" evidence="5">
    <location>
        <begin position="326"/>
        <end position="347"/>
    </location>
</feature>
<keyword evidence="3" id="KW-0436">Ligase</keyword>
<keyword evidence="8" id="KW-1185">Reference proteome</keyword>
<dbReference type="EC" id="6.5.1.1" evidence="2"/>
<comment type="catalytic activity">
    <reaction evidence="4">
        <text>ATP + (deoxyribonucleotide)n-3'-hydroxyl + 5'-phospho-(deoxyribonucleotide)m = (deoxyribonucleotide)n+m + AMP + diphosphate.</text>
        <dbReference type="EC" id="6.5.1.1"/>
    </reaction>
</comment>